<dbReference type="InterPro" id="IPR000192">
    <property type="entry name" value="Aminotrans_V_dom"/>
</dbReference>
<keyword evidence="3" id="KW-0808">Transferase</keyword>
<dbReference type="SUPFAM" id="SSF53383">
    <property type="entry name" value="PLP-dependent transferases"/>
    <property type="match status" value="1"/>
</dbReference>
<dbReference type="Gene3D" id="3.90.1150.10">
    <property type="entry name" value="Aspartate Aminotransferase, domain 1"/>
    <property type="match status" value="1"/>
</dbReference>
<dbReference type="RefSeq" id="WP_211856421.1">
    <property type="nucleotide sequence ID" value="NZ_JAAGBB010000064.1"/>
</dbReference>
<dbReference type="PANTHER" id="PTHR43586">
    <property type="entry name" value="CYSTEINE DESULFURASE"/>
    <property type="match status" value="1"/>
</dbReference>
<dbReference type="InterPro" id="IPR015421">
    <property type="entry name" value="PyrdxlP-dep_Trfase_major"/>
</dbReference>
<keyword evidence="1" id="KW-0663">Pyridoxal phosphate</keyword>
<evidence type="ECO:0000313" key="4">
    <source>
        <dbReference type="Proteomes" id="UP001196870"/>
    </source>
</evidence>
<evidence type="ECO:0000256" key="1">
    <source>
        <dbReference type="ARBA" id="ARBA00022898"/>
    </source>
</evidence>
<dbReference type="Gene3D" id="3.40.640.10">
    <property type="entry name" value="Type I PLP-dependent aspartate aminotransferase-like (Major domain)"/>
    <property type="match status" value="1"/>
</dbReference>
<organism evidence="3 4">
    <name type="scientific">Plastoroseomonas hellenica</name>
    <dbReference type="NCBI Taxonomy" id="2687306"/>
    <lineage>
        <taxon>Bacteria</taxon>
        <taxon>Pseudomonadati</taxon>
        <taxon>Pseudomonadota</taxon>
        <taxon>Alphaproteobacteria</taxon>
        <taxon>Acetobacterales</taxon>
        <taxon>Acetobacteraceae</taxon>
        <taxon>Plastoroseomonas</taxon>
    </lineage>
</organism>
<dbReference type="GO" id="GO:0008483">
    <property type="term" value="F:transaminase activity"/>
    <property type="evidence" value="ECO:0007669"/>
    <property type="project" value="UniProtKB-KW"/>
</dbReference>
<keyword evidence="3" id="KW-0032">Aminotransferase</keyword>
<keyword evidence="4" id="KW-1185">Reference proteome</keyword>
<accession>A0ABS5F7V3</accession>
<evidence type="ECO:0000259" key="2">
    <source>
        <dbReference type="Pfam" id="PF00266"/>
    </source>
</evidence>
<comment type="caution">
    <text evidence="3">The sequence shown here is derived from an EMBL/GenBank/DDBJ whole genome shotgun (WGS) entry which is preliminary data.</text>
</comment>
<dbReference type="EMBL" id="JAAGBB010000064">
    <property type="protein sequence ID" value="MBR0668646.1"/>
    <property type="molecule type" value="Genomic_DNA"/>
</dbReference>
<dbReference type="PANTHER" id="PTHR43586:SF15">
    <property type="entry name" value="BLR3095 PROTEIN"/>
    <property type="match status" value="1"/>
</dbReference>
<dbReference type="Pfam" id="PF00266">
    <property type="entry name" value="Aminotran_5"/>
    <property type="match status" value="1"/>
</dbReference>
<evidence type="ECO:0000313" key="3">
    <source>
        <dbReference type="EMBL" id="MBR0668646.1"/>
    </source>
</evidence>
<protein>
    <submittedName>
        <fullName evidence="3">Aminotransferase class V-fold PLP-dependent enzyme</fullName>
    </submittedName>
</protein>
<reference evidence="4" key="1">
    <citation type="journal article" date="2021" name="Syst. Appl. Microbiol.">
        <title>Roseomonas hellenica sp. nov., isolated from roots of wild-growing Alkanna tinctoria.</title>
        <authorList>
            <person name="Rat A."/>
            <person name="Naranjo H.D."/>
            <person name="Lebbe L."/>
            <person name="Cnockaert M."/>
            <person name="Krigas N."/>
            <person name="Grigoriadou K."/>
            <person name="Maloupa E."/>
            <person name="Willems A."/>
        </authorList>
    </citation>
    <scope>NUCLEOTIDE SEQUENCE [LARGE SCALE GENOMIC DNA]</scope>
    <source>
        <strain evidence="4">LMG 31523</strain>
    </source>
</reference>
<dbReference type="InterPro" id="IPR015424">
    <property type="entry name" value="PyrdxlP-dep_Trfase"/>
</dbReference>
<name>A0ABS5F7V3_9PROT</name>
<dbReference type="InterPro" id="IPR015422">
    <property type="entry name" value="PyrdxlP-dep_Trfase_small"/>
</dbReference>
<feature type="domain" description="Aminotransferase class V" evidence="2">
    <location>
        <begin position="54"/>
        <end position="372"/>
    </location>
</feature>
<dbReference type="Proteomes" id="UP001196870">
    <property type="component" value="Unassembled WGS sequence"/>
</dbReference>
<sequence length="387" mass="41968">MLASQRHLFDIPRDVAYLNAASWSPLPLAVQAAGRMGVERKAHPWDVDPTLSGRVIERARKAAADLIGAAAEDLAVIPSVSYGVAIAGKIFNLPAGSRVLVFEDDHSSPVLEWLTRAPAQGFTVETVKRPADGDWTAAMEEAIAKPGAPLSIASVSNVHWSDGALLDMDRIAPALRAKGAALLIDATHGAGMMDLDVKRLDPDFLIFPTYKWVLGPYGRAFIYVAKRHQDGVPLEQTAFGRKGVQTERVPYMYDLSYASTARRFDMGERDHFVGLEMAAVGLELMASWGHTAISERCAMLTKRLEEGLGNAGAVLPKRALRAPHILSVSFPEGMPAGFIEALSAERAFAAPRVGRLRISPHVYNDEEDVDRFVSAYARCLRDAAVAA</sequence>
<gene>
    <name evidence="3" type="ORF">GXW71_30115</name>
</gene>
<proteinExistence type="predicted"/>